<comment type="caution">
    <text evidence="1">The sequence shown here is derived from an EMBL/GenBank/DDBJ whole genome shotgun (WGS) entry which is preliminary data.</text>
</comment>
<sequence>MIKKLLILLSLVSGTLFAQPQQHTLSIIPGPTLNGPGAIFYLEDTTSPGANSVSWKAPVSLDNSTNYIWPIAPGFNNQPFCTSSTNQTSWCTNITLPNLGEFKTKDTLGTEISLL</sequence>
<feature type="non-terminal residue" evidence="1">
    <location>
        <position position="115"/>
    </location>
</feature>
<name>A0A0F9K7J4_9ZZZZ</name>
<proteinExistence type="predicted"/>
<protein>
    <submittedName>
        <fullName evidence="1">Uncharacterized protein</fullName>
    </submittedName>
</protein>
<evidence type="ECO:0000313" key="1">
    <source>
        <dbReference type="EMBL" id="KKM70651.1"/>
    </source>
</evidence>
<dbReference type="AlphaFoldDB" id="A0A0F9K7J4"/>
<organism evidence="1">
    <name type="scientific">marine sediment metagenome</name>
    <dbReference type="NCBI Taxonomy" id="412755"/>
    <lineage>
        <taxon>unclassified sequences</taxon>
        <taxon>metagenomes</taxon>
        <taxon>ecological metagenomes</taxon>
    </lineage>
</organism>
<reference evidence="1" key="1">
    <citation type="journal article" date="2015" name="Nature">
        <title>Complex archaea that bridge the gap between prokaryotes and eukaryotes.</title>
        <authorList>
            <person name="Spang A."/>
            <person name="Saw J.H."/>
            <person name="Jorgensen S.L."/>
            <person name="Zaremba-Niedzwiedzka K."/>
            <person name="Martijn J."/>
            <person name="Lind A.E."/>
            <person name="van Eijk R."/>
            <person name="Schleper C."/>
            <person name="Guy L."/>
            <person name="Ettema T.J."/>
        </authorList>
    </citation>
    <scope>NUCLEOTIDE SEQUENCE</scope>
</reference>
<dbReference type="EMBL" id="LAZR01009776">
    <property type="protein sequence ID" value="KKM70651.1"/>
    <property type="molecule type" value="Genomic_DNA"/>
</dbReference>
<gene>
    <name evidence="1" type="ORF">LCGC14_1438540</name>
</gene>
<accession>A0A0F9K7J4</accession>